<dbReference type="InterPro" id="IPR000718">
    <property type="entry name" value="Peptidase_M13"/>
</dbReference>
<evidence type="ECO:0000256" key="5">
    <source>
        <dbReference type="ARBA" id="ARBA00022801"/>
    </source>
</evidence>
<proteinExistence type="inferred from homology"/>
<dbReference type="InterPro" id="IPR018497">
    <property type="entry name" value="Peptidase_M13_C"/>
</dbReference>
<evidence type="ECO:0000259" key="9">
    <source>
        <dbReference type="Pfam" id="PF05649"/>
    </source>
</evidence>
<evidence type="ECO:0000256" key="7">
    <source>
        <dbReference type="ARBA" id="ARBA00023049"/>
    </source>
</evidence>
<evidence type="ECO:0000256" key="6">
    <source>
        <dbReference type="ARBA" id="ARBA00022833"/>
    </source>
</evidence>
<dbReference type="Gene3D" id="3.40.390.10">
    <property type="entry name" value="Collagenase (Catalytic Domain)"/>
    <property type="match status" value="1"/>
</dbReference>
<dbReference type="GO" id="GO:0046872">
    <property type="term" value="F:metal ion binding"/>
    <property type="evidence" value="ECO:0007669"/>
    <property type="project" value="UniProtKB-KW"/>
</dbReference>
<dbReference type="InterPro" id="IPR008753">
    <property type="entry name" value="Peptidase_M13_N"/>
</dbReference>
<organism evidence="10 11">
    <name type="scientific">Saliniradius amylolyticus</name>
    <dbReference type="NCBI Taxonomy" id="2183582"/>
    <lineage>
        <taxon>Bacteria</taxon>
        <taxon>Pseudomonadati</taxon>
        <taxon>Pseudomonadota</taxon>
        <taxon>Gammaproteobacteria</taxon>
        <taxon>Alteromonadales</taxon>
        <taxon>Alteromonadaceae</taxon>
        <taxon>Saliniradius</taxon>
    </lineage>
</organism>
<evidence type="ECO:0000313" key="10">
    <source>
        <dbReference type="EMBL" id="AWL12897.1"/>
    </source>
</evidence>
<dbReference type="KEGG" id="salh:HMF8227_02445"/>
<dbReference type="GO" id="GO:0005886">
    <property type="term" value="C:plasma membrane"/>
    <property type="evidence" value="ECO:0007669"/>
    <property type="project" value="TreeGrafter"/>
</dbReference>
<dbReference type="RefSeq" id="WP_109340429.1">
    <property type="nucleotide sequence ID" value="NZ_CP029347.1"/>
</dbReference>
<dbReference type="PANTHER" id="PTHR11733">
    <property type="entry name" value="ZINC METALLOPROTEASE FAMILY M13 NEPRILYSIN-RELATED"/>
    <property type="match status" value="1"/>
</dbReference>
<comment type="cofactor">
    <cofactor evidence="1">
        <name>Zn(2+)</name>
        <dbReference type="ChEBI" id="CHEBI:29105"/>
    </cofactor>
</comment>
<keyword evidence="11" id="KW-1185">Reference proteome</keyword>
<dbReference type="Gene3D" id="1.10.1380.10">
    <property type="entry name" value="Neutral endopeptidase , domain2"/>
    <property type="match status" value="1"/>
</dbReference>
<dbReference type="CDD" id="cd08662">
    <property type="entry name" value="M13"/>
    <property type="match status" value="1"/>
</dbReference>
<dbReference type="GO" id="GO:0004222">
    <property type="term" value="F:metalloendopeptidase activity"/>
    <property type="evidence" value="ECO:0007669"/>
    <property type="project" value="InterPro"/>
</dbReference>
<comment type="similarity">
    <text evidence="2">Belongs to the peptidase M13 family.</text>
</comment>
<dbReference type="PROSITE" id="PS51885">
    <property type="entry name" value="NEPRILYSIN"/>
    <property type="match status" value="1"/>
</dbReference>
<keyword evidence="5 10" id="KW-0378">Hydrolase</keyword>
<evidence type="ECO:0000256" key="4">
    <source>
        <dbReference type="ARBA" id="ARBA00022723"/>
    </source>
</evidence>
<dbReference type="Pfam" id="PF01431">
    <property type="entry name" value="Peptidase_M13"/>
    <property type="match status" value="1"/>
</dbReference>
<dbReference type="Proteomes" id="UP000245728">
    <property type="component" value="Chromosome"/>
</dbReference>
<dbReference type="SUPFAM" id="SSF55486">
    <property type="entry name" value="Metalloproteases ('zincins'), catalytic domain"/>
    <property type="match status" value="1"/>
</dbReference>
<dbReference type="GO" id="GO:0016485">
    <property type="term" value="P:protein processing"/>
    <property type="evidence" value="ECO:0007669"/>
    <property type="project" value="TreeGrafter"/>
</dbReference>
<keyword evidence="7" id="KW-0482">Metalloprotease</keyword>
<evidence type="ECO:0000313" key="11">
    <source>
        <dbReference type="Proteomes" id="UP000245728"/>
    </source>
</evidence>
<dbReference type="AlphaFoldDB" id="A0A2S2E7G2"/>
<feature type="domain" description="Peptidase M13 C-terminal" evidence="8">
    <location>
        <begin position="487"/>
        <end position="688"/>
    </location>
</feature>
<dbReference type="InterPro" id="IPR024079">
    <property type="entry name" value="MetalloPept_cat_dom_sf"/>
</dbReference>
<accession>A0A2S2E7G2</accession>
<keyword evidence="6" id="KW-0862">Zinc</keyword>
<keyword evidence="4" id="KW-0479">Metal-binding</keyword>
<dbReference type="InterPro" id="IPR042089">
    <property type="entry name" value="Peptidase_M13_dom_2"/>
</dbReference>
<dbReference type="EC" id="3.4.24.-" evidence="10"/>
<dbReference type="PRINTS" id="PR00786">
    <property type="entry name" value="NEPRILYSIN"/>
</dbReference>
<evidence type="ECO:0000259" key="8">
    <source>
        <dbReference type="Pfam" id="PF01431"/>
    </source>
</evidence>
<evidence type="ECO:0000256" key="3">
    <source>
        <dbReference type="ARBA" id="ARBA00022670"/>
    </source>
</evidence>
<gene>
    <name evidence="10" type="primary">pepO</name>
    <name evidence="10" type="ORF">HMF8227_02445</name>
</gene>
<keyword evidence="3" id="KW-0645">Protease</keyword>
<protein>
    <submittedName>
        <fullName evidence="10">Zinc metalloproteinase in scaA 5'region</fullName>
        <ecNumber evidence="10">3.4.24.-</ecNumber>
    </submittedName>
</protein>
<evidence type="ECO:0000256" key="2">
    <source>
        <dbReference type="ARBA" id="ARBA00007357"/>
    </source>
</evidence>
<feature type="domain" description="Peptidase M13 N-terminal" evidence="9">
    <location>
        <begin position="58"/>
        <end position="435"/>
    </location>
</feature>
<evidence type="ECO:0000256" key="1">
    <source>
        <dbReference type="ARBA" id="ARBA00001947"/>
    </source>
</evidence>
<sequence length="691" mass="77893">MKKLTLIATSVAIGLGLSACSPAEKATQEQIVEHKEASQAKQLHSGIDHSAMNTQVRPQNDLYRYVSGHWLENTEIPGDKSRYGVFNMLHDNTQDQLKILIQEAAEMDAEKGSNNQKLGDMYNSYMDVETANQLGISPIEEDINGIAAVQSHSDVASKMGELFALGVQQPFGFYVYPDAKDPSTYGMWLYQSGLSLPDRDYYFKDEAKFEKFRSALTDYVADLLSAAGHENASEAAEAVVALEKRIAEQHLSRVESRDAEKNYNKRSVAEVKALLDGFDWQAYANTSGLVGVDHMIVRQLPYFEAMGELFSSTDVSVWKDYLTYKLVDTYAPRLHQELVDRHFDFHSKTLNGIPEQRPRWKRAVSATSGVLGEVLGQQYVARHFKPEAKAKMEELVGNLILAYEQSIRDLDWMTEETKKAALEKLSKFNPKIGYPDKWRDYSALTISDKDLVGNYKRYNRFEQDYQVGKIGQEVDPVDWGMTPQTINAYYSPTRNEIVFPAAILQPPFFDLEAEDAVNYGAIGAVIGHEIGHGFDDQGSKYDGDGNLRSWWTEEDRKAFDALGAKLAEQFDQYEPIEGQTINGKLTLGENIGDLAGLTIAHKAYDLSLDGKPSPEIDDLSGDQRFFMGWAQVWRNKMREDALRAKLIRGPHSPGEYRVNGTVINIDSFHEAFDVKEGDAMYLPPEERVQIW</sequence>
<dbReference type="PANTHER" id="PTHR11733:SF167">
    <property type="entry name" value="FI17812P1-RELATED"/>
    <property type="match status" value="1"/>
</dbReference>
<name>A0A2S2E7G2_9ALTE</name>
<dbReference type="Pfam" id="PF05649">
    <property type="entry name" value="Peptidase_M13_N"/>
    <property type="match status" value="1"/>
</dbReference>
<dbReference type="PROSITE" id="PS51257">
    <property type="entry name" value="PROKAR_LIPOPROTEIN"/>
    <property type="match status" value="1"/>
</dbReference>
<reference evidence="10 11" key="1">
    <citation type="submission" date="2018-05" db="EMBL/GenBank/DDBJ databases">
        <title>Salinimonas sp. HMF8227 Genome sequencing and assembly.</title>
        <authorList>
            <person name="Kang H."/>
            <person name="Kang J."/>
            <person name="Cha I."/>
            <person name="Kim H."/>
            <person name="Joh K."/>
        </authorList>
    </citation>
    <scope>NUCLEOTIDE SEQUENCE [LARGE SCALE GENOMIC DNA]</scope>
    <source>
        <strain evidence="10 11">HMF8227</strain>
    </source>
</reference>
<dbReference type="EMBL" id="CP029347">
    <property type="protein sequence ID" value="AWL12897.1"/>
    <property type="molecule type" value="Genomic_DNA"/>
</dbReference>
<dbReference type="OrthoDB" id="9775677at2"/>